<name>A0A9J5WJG8_SOLCO</name>
<sequence>MSCQDQRSLYSIKSDDLVEDLPQDSEDQYRNTGLQVVSTLSCDEDGYFVVRMKVSLYIIYSLLKLFSTFRTMAYKSNLEYFHGQFERIDIKSFCLDIFS</sequence>
<evidence type="ECO:0000313" key="1">
    <source>
        <dbReference type="EMBL" id="KAG5575690.1"/>
    </source>
</evidence>
<organism evidence="1 2">
    <name type="scientific">Solanum commersonii</name>
    <name type="common">Commerson's wild potato</name>
    <name type="synonym">Commerson's nightshade</name>
    <dbReference type="NCBI Taxonomy" id="4109"/>
    <lineage>
        <taxon>Eukaryota</taxon>
        <taxon>Viridiplantae</taxon>
        <taxon>Streptophyta</taxon>
        <taxon>Embryophyta</taxon>
        <taxon>Tracheophyta</taxon>
        <taxon>Spermatophyta</taxon>
        <taxon>Magnoliopsida</taxon>
        <taxon>eudicotyledons</taxon>
        <taxon>Gunneridae</taxon>
        <taxon>Pentapetalae</taxon>
        <taxon>asterids</taxon>
        <taxon>lamiids</taxon>
        <taxon>Solanales</taxon>
        <taxon>Solanaceae</taxon>
        <taxon>Solanoideae</taxon>
        <taxon>Solaneae</taxon>
        <taxon>Solanum</taxon>
    </lineage>
</organism>
<reference evidence="1 2" key="1">
    <citation type="submission" date="2020-09" db="EMBL/GenBank/DDBJ databases">
        <title>De no assembly of potato wild relative species, Solanum commersonii.</title>
        <authorList>
            <person name="Cho K."/>
        </authorList>
    </citation>
    <scope>NUCLEOTIDE SEQUENCE [LARGE SCALE GENOMIC DNA]</scope>
    <source>
        <strain evidence="1">LZ3.2</strain>
        <tissue evidence="1">Leaf</tissue>
    </source>
</reference>
<evidence type="ECO:0000313" key="2">
    <source>
        <dbReference type="Proteomes" id="UP000824120"/>
    </source>
</evidence>
<keyword evidence="2" id="KW-1185">Reference proteome</keyword>
<proteinExistence type="predicted"/>
<comment type="caution">
    <text evidence="1">The sequence shown here is derived from an EMBL/GenBank/DDBJ whole genome shotgun (WGS) entry which is preliminary data.</text>
</comment>
<dbReference type="AlphaFoldDB" id="A0A9J5WJG8"/>
<dbReference type="Proteomes" id="UP000824120">
    <property type="component" value="Chromosome 11"/>
</dbReference>
<protein>
    <submittedName>
        <fullName evidence="1">Uncharacterized protein</fullName>
    </submittedName>
</protein>
<gene>
    <name evidence="1" type="ORF">H5410_055824</name>
</gene>
<dbReference type="EMBL" id="JACXVP010000011">
    <property type="protein sequence ID" value="KAG5575690.1"/>
    <property type="molecule type" value="Genomic_DNA"/>
</dbReference>
<accession>A0A9J5WJG8</accession>